<feature type="compositionally biased region" description="Basic and acidic residues" evidence="1">
    <location>
        <begin position="191"/>
        <end position="206"/>
    </location>
</feature>
<accession>A0A9W9LEE8</accession>
<proteinExistence type="predicted"/>
<evidence type="ECO:0000256" key="1">
    <source>
        <dbReference type="SAM" id="MobiDB-lite"/>
    </source>
</evidence>
<gene>
    <name evidence="2" type="ORF">N7492_009849</name>
</gene>
<evidence type="ECO:0000313" key="3">
    <source>
        <dbReference type="Proteomes" id="UP001146351"/>
    </source>
</evidence>
<keyword evidence="3" id="KW-1185">Reference proteome</keyword>
<organism evidence="2 3">
    <name type="scientific">Penicillium capsulatum</name>
    <dbReference type="NCBI Taxonomy" id="69766"/>
    <lineage>
        <taxon>Eukaryota</taxon>
        <taxon>Fungi</taxon>
        <taxon>Dikarya</taxon>
        <taxon>Ascomycota</taxon>
        <taxon>Pezizomycotina</taxon>
        <taxon>Eurotiomycetes</taxon>
        <taxon>Eurotiomycetidae</taxon>
        <taxon>Eurotiales</taxon>
        <taxon>Aspergillaceae</taxon>
        <taxon>Penicillium</taxon>
    </lineage>
</organism>
<dbReference type="Proteomes" id="UP001146351">
    <property type="component" value="Unassembled WGS sequence"/>
</dbReference>
<reference evidence="2" key="1">
    <citation type="submission" date="2022-11" db="EMBL/GenBank/DDBJ databases">
        <authorList>
            <person name="Petersen C."/>
        </authorList>
    </citation>
    <scope>NUCLEOTIDE SEQUENCE</scope>
    <source>
        <strain evidence="2">IBT 21917</strain>
    </source>
</reference>
<reference evidence="2" key="2">
    <citation type="journal article" date="2023" name="IMA Fungus">
        <title>Comparative genomic study of the Penicillium genus elucidates a diverse pangenome and 15 lateral gene transfer events.</title>
        <authorList>
            <person name="Petersen C."/>
            <person name="Sorensen T."/>
            <person name="Nielsen M.R."/>
            <person name="Sondergaard T.E."/>
            <person name="Sorensen J.L."/>
            <person name="Fitzpatrick D.A."/>
            <person name="Frisvad J.C."/>
            <person name="Nielsen K.L."/>
        </authorList>
    </citation>
    <scope>NUCLEOTIDE SEQUENCE</scope>
    <source>
        <strain evidence="2">IBT 21917</strain>
    </source>
</reference>
<sequence>MLGITDWYVDEGPHRRSWFLPLPTGVALGQDHTTPSVSVDIQTPGSYVVADVGSAIPWLMVAGLVVDIALVVGDAPVIPVDALGLTVAPVEGLVEPLEFGVAFAEDAGFPSLWGTTFPDDETTAGVEEAPGSIAVLCVASAGVNDIMHCEKTASSGEASGSGVAASLSGPGVPIESGVELAEPTSTLVESCAREEEAPDPRLEATEPGKVLPAQRAA</sequence>
<dbReference type="EMBL" id="JAPQKO010000008">
    <property type="protein sequence ID" value="KAJ5151554.1"/>
    <property type="molecule type" value="Genomic_DNA"/>
</dbReference>
<evidence type="ECO:0000313" key="2">
    <source>
        <dbReference type="EMBL" id="KAJ5151554.1"/>
    </source>
</evidence>
<name>A0A9W9LEE8_9EURO</name>
<comment type="caution">
    <text evidence="2">The sequence shown here is derived from an EMBL/GenBank/DDBJ whole genome shotgun (WGS) entry which is preliminary data.</text>
</comment>
<protein>
    <submittedName>
        <fullName evidence="2">Uncharacterized protein</fullName>
    </submittedName>
</protein>
<feature type="region of interest" description="Disordered" evidence="1">
    <location>
        <begin position="190"/>
        <end position="217"/>
    </location>
</feature>
<dbReference type="AlphaFoldDB" id="A0A9W9LEE8"/>